<comment type="similarity">
    <text evidence="1">In the C-terminal section; belongs to the class-I pyridoxal-phosphate-dependent aminotransferase family.</text>
</comment>
<dbReference type="Pfam" id="PF00155">
    <property type="entry name" value="Aminotran_1_2"/>
    <property type="match status" value="2"/>
</dbReference>
<gene>
    <name evidence="8" type="ORF">GCM10009863_60240</name>
</gene>
<dbReference type="GO" id="GO:0008483">
    <property type="term" value="F:transaminase activity"/>
    <property type="evidence" value="ECO:0007669"/>
    <property type="project" value="UniProtKB-KW"/>
</dbReference>
<dbReference type="PANTHER" id="PTHR46577:SF1">
    <property type="entry name" value="HTH-TYPE TRANSCRIPTIONAL REGULATORY PROTEIN GABR"/>
    <property type="match status" value="1"/>
</dbReference>
<keyword evidence="8" id="KW-0808">Transferase</keyword>
<keyword evidence="5" id="KW-0804">Transcription</keyword>
<evidence type="ECO:0000259" key="7">
    <source>
        <dbReference type="PROSITE" id="PS50949"/>
    </source>
</evidence>
<accession>A0ABP6D8Z2</accession>
<dbReference type="InterPro" id="IPR051446">
    <property type="entry name" value="HTH_trans_reg/aminotransferase"/>
</dbReference>
<dbReference type="CDD" id="cd00609">
    <property type="entry name" value="AAT_like"/>
    <property type="match status" value="1"/>
</dbReference>
<feature type="region of interest" description="Disordered" evidence="6">
    <location>
        <begin position="262"/>
        <end position="295"/>
    </location>
</feature>
<dbReference type="InterPro" id="IPR036388">
    <property type="entry name" value="WH-like_DNA-bd_sf"/>
</dbReference>
<dbReference type="InterPro" id="IPR015424">
    <property type="entry name" value="PyrdxlP-dep_Trfase"/>
</dbReference>
<dbReference type="Proteomes" id="UP001501447">
    <property type="component" value="Unassembled WGS sequence"/>
</dbReference>
<evidence type="ECO:0000256" key="2">
    <source>
        <dbReference type="ARBA" id="ARBA00022898"/>
    </source>
</evidence>
<keyword evidence="4" id="KW-0238">DNA-binding</keyword>
<dbReference type="PANTHER" id="PTHR46577">
    <property type="entry name" value="HTH-TYPE TRANSCRIPTIONAL REGULATORY PROTEIN GABR"/>
    <property type="match status" value="1"/>
</dbReference>
<evidence type="ECO:0000313" key="8">
    <source>
        <dbReference type="EMBL" id="GAA2635714.1"/>
    </source>
</evidence>
<reference evidence="9" key="1">
    <citation type="journal article" date="2019" name="Int. J. Syst. Evol. Microbiol.">
        <title>The Global Catalogue of Microorganisms (GCM) 10K type strain sequencing project: providing services to taxonomists for standard genome sequencing and annotation.</title>
        <authorList>
            <consortium name="The Broad Institute Genomics Platform"/>
            <consortium name="The Broad Institute Genome Sequencing Center for Infectious Disease"/>
            <person name="Wu L."/>
            <person name="Ma J."/>
        </authorList>
    </citation>
    <scope>NUCLEOTIDE SEQUENCE [LARGE SCALE GENOMIC DNA]</scope>
    <source>
        <strain evidence="9">JCM 16373</strain>
    </source>
</reference>
<dbReference type="InterPro" id="IPR036390">
    <property type="entry name" value="WH_DNA-bd_sf"/>
</dbReference>
<dbReference type="SUPFAM" id="SSF53383">
    <property type="entry name" value="PLP-dependent transferases"/>
    <property type="match status" value="1"/>
</dbReference>
<evidence type="ECO:0000256" key="3">
    <source>
        <dbReference type="ARBA" id="ARBA00023015"/>
    </source>
</evidence>
<dbReference type="Pfam" id="PF00392">
    <property type="entry name" value="GntR"/>
    <property type="match status" value="1"/>
</dbReference>
<keyword evidence="2" id="KW-0663">Pyridoxal phosphate</keyword>
<dbReference type="SMART" id="SM00345">
    <property type="entry name" value="HTH_GNTR"/>
    <property type="match status" value="1"/>
</dbReference>
<dbReference type="InterPro" id="IPR015421">
    <property type="entry name" value="PyrdxlP-dep_Trfase_major"/>
</dbReference>
<organism evidence="8 9">
    <name type="scientific">Streptomyces axinellae</name>
    <dbReference type="NCBI Taxonomy" id="552788"/>
    <lineage>
        <taxon>Bacteria</taxon>
        <taxon>Bacillati</taxon>
        <taxon>Actinomycetota</taxon>
        <taxon>Actinomycetes</taxon>
        <taxon>Kitasatosporales</taxon>
        <taxon>Streptomycetaceae</taxon>
        <taxon>Streptomyces</taxon>
    </lineage>
</organism>
<dbReference type="InterPro" id="IPR004839">
    <property type="entry name" value="Aminotransferase_I/II_large"/>
</dbReference>
<protein>
    <submittedName>
        <fullName evidence="8">PLP-dependent aminotransferase family protein</fullName>
    </submittedName>
</protein>
<proteinExistence type="inferred from homology"/>
<keyword evidence="3" id="KW-0805">Transcription regulation</keyword>
<dbReference type="Gene3D" id="1.10.10.10">
    <property type="entry name" value="Winged helix-like DNA-binding domain superfamily/Winged helix DNA-binding domain"/>
    <property type="match status" value="1"/>
</dbReference>
<keyword evidence="9" id="KW-1185">Reference proteome</keyword>
<dbReference type="PROSITE" id="PS50949">
    <property type="entry name" value="HTH_GNTR"/>
    <property type="match status" value="1"/>
</dbReference>
<dbReference type="InterPro" id="IPR000524">
    <property type="entry name" value="Tscrpt_reg_HTH_GntR"/>
</dbReference>
<evidence type="ECO:0000256" key="1">
    <source>
        <dbReference type="ARBA" id="ARBA00005384"/>
    </source>
</evidence>
<feature type="domain" description="HTH gntR-type" evidence="7">
    <location>
        <begin position="35"/>
        <end position="103"/>
    </location>
</feature>
<keyword evidence="8" id="KW-0032">Aminotransferase</keyword>
<dbReference type="RefSeq" id="WP_344570214.1">
    <property type="nucleotide sequence ID" value="NZ_BAAARJ010000025.1"/>
</dbReference>
<dbReference type="Gene3D" id="3.40.640.10">
    <property type="entry name" value="Type I PLP-dependent aspartate aminotransferase-like (Major domain)"/>
    <property type="match status" value="1"/>
</dbReference>
<name>A0ABP6D8Z2_9ACTN</name>
<evidence type="ECO:0000256" key="4">
    <source>
        <dbReference type="ARBA" id="ARBA00023125"/>
    </source>
</evidence>
<feature type="compositionally biased region" description="Low complexity" evidence="6">
    <location>
        <begin position="280"/>
        <end position="294"/>
    </location>
</feature>
<feature type="compositionally biased region" description="Low complexity" evidence="6">
    <location>
        <begin position="113"/>
        <end position="122"/>
    </location>
</feature>
<dbReference type="EMBL" id="BAAARJ010000025">
    <property type="protein sequence ID" value="GAA2635714.1"/>
    <property type="molecule type" value="Genomic_DNA"/>
</dbReference>
<dbReference type="CDD" id="cd07377">
    <property type="entry name" value="WHTH_GntR"/>
    <property type="match status" value="1"/>
</dbReference>
<comment type="caution">
    <text evidence="8">The sequence shown here is derived from an EMBL/GenBank/DDBJ whole genome shotgun (WGS) entry which is preliminary data.</text>
</comment>
<dbReference type="SUPFAM" id="SSF46785">
    <property type="entry name" value="Winged helix' DNA-binding domain"/>
    <property type="match status" value="1"/>
</dbReference>
<evidence type="ECO:0000313" key="9">
    <source>
        <dbReference type="Proteomes" id="UP001501447"/>
    </source>
</evidence>
<evidence type="ECO:0000256" key="6">
    <source>
        <dbReference type="SAM" id="MobiDB-lite"/>
    </source>
</evidence>
<evidence type="ECO:0000256" key="5">
    <source>
        <dbReference type="ARBA" id="ARBA00023163"/>
    </source>
</evidence>
<sequence length="537" mass="56729">MSPSWASSEPWAAFGADLHLDLGTGRAGAGGRAAYGTRTALIDAVRDAIRTGRLTPGTRLPSSRSLAADLQLARNTVAGAYAALVAEGWLAARQGSGTRVAHRAQPAPPPRGPRAGPRTRPQLPGQERWRRRPVHDLRTGTPDVSAFPRSAWLASARRALTAAPADAFAHGDHRGTPQLRRALADYLARARGVRADPERIVICAGFAQGLALLARVLDGDVAVEEYGLSFHRDLLEAPGARTRPLPLDSHGARTICLDARGPGDSAASVTGSTGDEFSEATGGRAAGADASGAGSPCRPADADIRAVLLTPGHQYPTGVPLHPDRRAAIVTWASRTGGLVLEDDYDGEFRYDRQPVGALQGLDPDRVAYLGTSSKALAPALRLAWMVLPDHLVDPVLAAKTPAEWTTGALDQLTLADFLERGAYDRHVRAMRTRYRNRRDRLVSTLAARVPRVRATGIAAGLHAVLELPPDAQEAAVLRAAHRHGVALDPLNSFRHPQAPPLTTPRPALVVGYGAPPEHAYPAALNALCDALADGGA</sequence>
<feature type="region of interest" description="Disordered" evidence="6">
    <location>
        <begin position="96"/>
        <end position="127"/>
    </location>
</feature>